<gene>
    <name evidence="1" type="ORF">IMF26_04670</name>
</gene>
<proteinExistence type="predicted"/>
<evidence type="ECO:0008006" key="2">
    <source>
        <dbReference type="Google" id="ProtNLM"/>
    </source>
</evidence>
<dbReference type="KEGG" id="fcz:IMF26_04670"/>
<evidence type="ECO:0000313" key="1">
    <source>
        <dbReference type="EMBL" id="QUL99351.1"/>
    </source>
</evidence>
<dbReference type="EMBL" id="CP062796">
    <property type="protein sequence ID" value="QUL99351.1"/>
    <property type="molecule type" value="Genomic_DNA"/>
</dbReference>
<reference evidence="1" key="2">
    <citation type="journal article" date="2023" name="Biology">
        <title>Prokaryotic Life Associated with Coal-Fire Gas Vents Revealed by Metagenomics.</title>
        <authorList>
            <person name="Kadnikov V.V."/>
            <person name="Mardanov A.V."/>
            <person name="Beletsky A.V."/>
            <person name="Karnachuk O.V."/>
            <person name="Ravin N.V."/>
        </authorList>
    </citation>
    <scope>NUCLEOTIDE SEQUENCE</scope>
    <source>
        <strain evidence="1">Bu02</strain>
    </source>
</reference>
<sequence length="182" mass="20858">MAEFKDSMIRYALLSGYDYLFLIDSDLVLHPETLLHLLSLGKDIVCEIFWTKWQPGSPELPQVWLRDQYTLYHSARGENLSKEEIYARTMAFLEQLKVPGVYEVGGLGACTLISRRAMESGVCFKEIPNVSFWGEDRHFCIRAAALGFKLYVDTNFPAYHIYRDEDLIKLRGLIPPPSGSNM</sequence>
<name>A0AAT9LE88_9FIRM</name>
<reference evidence="1" key="1">
    <citation type="submission" date="2020-10" db="EMBL/GenBank/DDBJ databases">
        <authorList>
            <person name="Kadnikov V."/>
            <person name="Beletsky A.V."/>
            <person name="Mardanov A.V."/>
            <person name="Karnachuk O.V."/>
            <person name="Ravin N.V."/>
        </authorList>
    </citation>
    <scope>NUCLEOTIDE SEQUENCE</scope>
    <source>
        <strain evidence="1">Bu02</strain>
    </source>
</reference>
<dbReference type="Gene3D" id="3.90.550.10">
    <property type="entry name" value="Spore Coat Polysaccharide Biosynthesis Protein SpsA, Chain A"/>
    <property type="match status" value="1"/>
</dbReference>
<dbReference type="SUPFAM" id="SSF53448">
    <property type="entry name" value="Nucleotide-diphospho-sugar transferases"/>
    <property type="match status" value="1"/>
</dbReference>
<dbReference type="InterPro" id="IPR029044">
    <property type="entry name" value="Nucleotide-diphossugar_trans"/>
</dbReference>
<accession>A0AAT9LE88</accession>
<dbReference type="AlphaFoldDB" id="A0AAT9LE88"/>
<organism evidence="1">
    <name type="scientific">Candidatus Fermentithermobacillus carboniphilus</name>
    <dbReference type="NCBI Taxonomy" id="3085328"/>
    <lineage>
        <taxon>Bacteria</taxon>
        <taxon>Bacillati</taxon>
        <taxon>Bacillota</taxon>
        <taxon>Candidatus Fermentithermobacillia</taxon>
        <taxon>Candidatus Fermentithermobacillales</taxon>
        <taxon>Candidatus Fermentithermobacillaceae</taxon>
        <taxon>Candidatus Fermentithermobacillus</taxon>
    </lineage>
</organism>
<protein>
    <recommendedName>
        <fullName evidence="2">Glycosyltransferase 2-like domain-containing protein</fullName>
    </recommendedName>
</protein>